<dbReference type="InterPro" id="IPR023799">
    <property type="entry name" value="RbfA_dom_sf"/>
</dbReference>
<protein>
    <submittedName>
        <fullName evidence="2">Ribosome-binding factor A</fullName>
    </submittedName>
</protein>
<keyword evidence="1" id="KW-0690">Ribosome biogenesis</keyword>
<dbReference type="GO" id="GO:0005829">
    <property type="term" value="C:cytosol"/>
    <property type="evidence" value="ECO:0007669"/>
    <property type="project" value="TreeGrafter"/>
</dbReference>
<gene>
    <name evidence="2" type="ORF">Lyticum_00375</name>
</gene>
<sequence>MHNSYKSLKYFIKSKKQSNRPLKVSSVIHNLIANIIINNQVYLPNINVNRITIYEVLMSSDLRYANIYLVILGDDVDYEEQLKIINNHASEFRYIIGKKMRQMRYIPELRFYNKRKINSSYISL</sequence>
<dbReference type="Proteomes" id="UP001289135">
    <property type="component" value="Unassembled WGS sequence"/>
</dbReference>
<dbReference type="PANTHER" id="PTHR33515:SF1">
    <property type="entry name" value="RIBOSOME-BINDING FACTOR A, CHLOROPLASTIC-RELATED"/>
    <property type="match status" value="1"/>
</dbReference>
<evidence type="ECO:0000313" key="3">
    <source>
        <dbReference type="Proteomes" id="UP001289135"/>
    </source>
</evidence>
<comment type="caution">
    <text evidence="2">The sequence shown here is derived from an EMBL/GenBank/DDBJ whole genome shotgun (WGS) entry which is preliminary data.</text>
</comment>
<dbReference type="InterPro" id="IPR015946">
    <property type="entry name" value="KH_dom-like_a/b"/>
</dbReference>
<dbReference type="InterPro" id="IPR000238">
    <property type="entry name" value="RbfA"/>
</dbReference>
<proteinExistence type="predicted"/>
<dbReference type="AlphaFoldDB" id="A0AAE5AHJ8"/>
<keyword evidence="3" id="KW-1185">Reference proteome</keyword>
<evidence type="ECO:0000256" key="1">
    <source>
        <dbReference type="ARBA" id="ARBA00022517"/>
    </source>
</evidence>
<reference evidence="2" key="1">
    <citation type="submission" date="2023-02" db="EMBL/GenBank/DDBJ databases">
        <title>Host association and intracellularity evolved multiple times independently in the Rickettsiales.</title>
        <authorList>
            <person name="Castelli M."/>
            <person name="Nardi T."/>
            <person name="Gammuto L."/>
            <person name="Bellinzona G."/>
            <person name="Sabaneyeva E."/>
            <person name="Potekhin A."/>
            <person name="Serra V."/>
            <person name="Petroni G."/>
            <person name="Sassera D."/>
        </authorList>
    </citation>
    <scope>NUCLEOTIDE SEQUENCE</scope>
    <source>
        <strain evidence="2">USBL-36I1</strain>
    </source>
</reference>
<dbReference type="PANTHER" id="PTHR33515">
    <property type="entry name" value="RIBOSOME-BINDING FACTOR A, CHLOROPLASTIC-RELATED"/>
    <property type="match status" value="1"/>
</dbReference>
<dbReference type="Gene3D" id="3.30.300.20">
    <property type="match status" value="1"/>
</dbReference>
<accession>A0AAE5AHJ8</accession>
<dbReference type="GO" id="GO:0006364">
    <property type="term" value="P:rRNA processing"/>
    <property type="evidence" value="ECO:0007669"/>
    <property type="project" value="InterPro"/>
</dbReference>
<dbReference type="EMBL" id="JARGYU010000001">
    <property type="protein sequence ID" value="MDZ5761208.1"/>
    <property type="molecule type" value="Genomic_DNA"/>
</dbReference>
<evidence type="ECO:0000313" key="2">
    <source>
        <dbReference type="EMBL" id="MDZ5761208.1"/>
    </source>
</evidence>
<dbReference type="RefSeq" id="WP_322498626.1">
    <property type="nucleotide sequence ID" value="NZ_JARGYU010000001.1"/>
</dbReference>
<dbReference type="SUPFAM" id="SSF89919">
    <property type="entry name" value="Ribosome-binding factor A, RbfA"/>
    <property type="match status" value="1"/>
</dbReference>
<dbReference type="Pfam" id="PF02033">
    <property type="entry name" value="RBFA"/>
    <property type="match status" value="1"/>
</dbReference>
<organism evidence="2 3">
    <name type="scientific">Lyticum sinuosum</name>
    <dbReference type="NCBI Taxonomy" id="1332059"/>
    <lineage>
        <taxon>Bacteria</taxon>
        <taxon>Pseudomonadati</taxon>
        <taxon>Pseudomonadota</taxon>
        <taxon>Alphaproteobacteria</taxon>
        <taxon>Rickettsiales</taxon>
        <taxon>Lyticum</taxon>
    </lineage>
</organism>
<name>A0AAE5AHJ8_9RICK</name>
<dbReference type="GO" id="GO:0043024">
    <property type="term" value="F:ribosomal small subunit binding"/>
    <property type="evidence" value="ECO:0007669"/>
    <property type="project" value="TreeGrafter"/>
</dbReference>